<keyword evidence="2" id="KW-1133">Transmembrane helix</keyword>
<dbReference type="SMART" id="SM00909">
    <property type="entry name" value="Germane"/>
    <property type="match status" value="1"/>
</dbReference>
<evidence type="ECO:0000259" key="3">
    <source>
        <dbReference type="SMART" id="SM00909"/>
    </source>
</evidence>
<feature type="compositionally biased region" description="Polar residues" evidence="1">
    <location>
        <begin position="78"/>
        <end position="116"/>
    </location>
</feature>
<keyword evidence="2" id="KW-0472">Membrane</keyword>
<sequence length="365" mass="37709">MTDPHLDPHHDARLSALISDAVSGIEPSEGLSAISSRTRNHQETSMSTQRSWLYAVAGAAAGVAAVAAMVVVVSQLNDDSSTPVAGSGSSQTSDPTQGTSSPTDEPTDKTPSSEPTGQPIESAVPVYYAGDGGSGTVLFREFQPGIGGDPVSQAAYAAVAGPAHDPDYRTLWPAGTEATASYDGDVITVDLTGPDVSALHDRPAGMTKQDAGLAIQQVVFSVQGAAQKRAGVQFLLDGQRTDQVLGEPASEPLANASISATLSQMNITQPEEGMTVSGGTLKATGVANTFEATFQWEIRQGDQVVLNDFGMADGCCEVDKLFPWTVSIDVSSLDPGTYTFVATNDDPSGGEGNPPASDSKTFVIE</sequence>
<dbReference type="RefSeq" id="WP_194695605.1">
    <property type="nucleotide sequence ID" value="NZ_JADKPO010000007.1"/>
</dbReference>
<evidence type="ECO:0000313" key="4">
    <source>
        <dbReference type="EMBL" id="MBF4767449.1"/>
    </source>
</evidence>
<feature type="domain" description="GerMN" evidence="3">
    <location>
        <begin position="151"/>
        <end position="245"/>
    </location>
</feature>
<dbReference type="Proteomes" id="UP000660668">
    <property type="component" value="Unassembled WGS sequence"/>
</dbReference>
<gene>
    <name evidence="4" type="ORF">ISU10_06675</name>
</gene>
<protein>
    <recommendedName>
        <fullName evidence="3">GerMN domain-containing protein</fullName>
    </recommendedName>
</protein>
<feature type="compositionally biased region" description="Polar residues" evidence="1">
    <location>
        <begin position="356"/>
        <end position="365"/>
    </location>
</feature>
<dbReference type="Pfam" id="PF10648">
    <property type="entry name" value="Gmad2"/>
    <property type="match status" value="1"/>
</dbReference>
<keyword evidence="2" id="KW-0812">Transmembrane</keyword>
<evidence type="ECO:0000313" key="5">
    <source>
        <dbReference type="Proteomes" id="UP000660668"/>
    </source>
</evidence>
<evidence type="ECO:0000256" key="1">
    <source>
        <dbReference type="SAM" id="MobiDB-lite"/>
    </source>
</evidence>
<dbReference type="EMBL" id="JADKPO010000007">
    <property type="protein sequence ID" value="MBF4767449.1"/>
    <property type="molecule type" value="Genomic_DNA"/>
</dbReference>
<name>A0A930VH41_9ACTN</name>
<reference evidence="4" key="1">
    <citation type="submission" date="2020-11" db="EMBL/GenBank/DDBJ databases">
        <title>Nocardioides cynanchi sp. nov., isolated from soil of rhizosphere of Cynanchum wilfordii.</title>
        <authorList>
            <person name="Lee J.-S."/>
            <person name="Suh M.K."/>
            <person name="Kim J.-S."/>
        </authorList>
    </citation>
    <scope>NUCLEOTIDE SEQUENCE</scope>
    <source>
        <strain evidence="4">KCTC 19276</strain>
    </source>
</reference>
<dbReference type="AlphaFoldDB" id="A0A930VH41"/>
<proteinExistence type="predicted"/>
<feature type="transmembrane region" description="Helical" evidence="2">
    <location>
        <begin position="52"/>
        <end position="73"/>
    </location>
</feature>
<keyword evidence="5" id="KW-1185">Reference proteome</keyword>
<feature type="region of interest" description="Disordered" evidence="1">
    <location>
        <begin position="343"/>
        <end position="365"/>
    </location>
</feature>
<dbReference type="InterPro" id="IPR018911">
    <property type="entry name" value="Gmad2_Ig-like_dom"/>
</dbReference>
<organism evidence="4 5">
    <name type="scientific">Nocardioides agariphilus</name>
    <dbReference type="NCBI Taxonomy" id="433664"/>
    <lineage>
        <taxon>Bacteria</taxon>
        <taxon>Bacillati</taxon>
        <taxon>Actinomycetota</taxon>
        <taxon>Actinomycetes</taxon>
        <taxon>Propionibacteriales</taxon>
        <taxon>Nocardioidaceae</taxon>
        <taxon>Nocardioides</taxon>
    </lineage>
</organism>
<dbReference type="InterPro" id="IPR019606">
    <property type="entry name" value="GerMN"/>
</dbReference>
<evidence type="ECO:0000256" key="2">
    <source>
        <dbReference type="SAM" id="Phobius"/>
    </source>
</evidence>
<comment type="caution">
    <text evidence="4">The sequence shown here is derived from an EMBL/GenBank/DDBJ whole genome shotgun (WGS) entry which is preliminary data.</text>
</comment>
<accession>A0A930VH41</accession>
<feature type="region of interest" description="Disordered" evidence="1">
    <location>
        <begin position="78"/>
        <end position="120"/>
    </location>
</feature>